<sequence>MAVTTRRTLLAAPALLGAPVLLGATVAARPALAQDARMAERSAGPANAPVVVTEFYSLTCSHCANFHVNVWPQVKRELVETGRIRMVWADFPLDEIALRAAMVARSLPADRYEPFVSTLFATQNRWAFGGDPMAGLAQTAALAGMPRAQFDQVVADQALQRSILEARLAAQNRHSIRATPSFLFGSRLVAGGMSFDDFKANVQRG</sequence>
<feature type="signal peptide" evidence="6">
    <location>
        <begin position="1"/>
        <end position="33"/>
    </location>
</feature>
<organism evidence="8 9">
    <name type="scientific">Rhodovarius crocodyli</name>
    <dbReference type="NCBI Taxonomy" id="1979269"/>
    <lineage>
        <taxon>Bacteria</taxon>
        <taxon>Pseudomonadati</taxon>
        <taxon>Pseudomonadota</taxon>
        <taxon>Alphaproteobacteria</taxon>
        <taxon>Acetobacterales</taxon>
        <taxon>Roseomonadaceae</taxon>
        <taxon>Rhodovarius</taxon>
    </lineage>
</organism>
<feature type="chain" id="PRO_5019506674" evidence="6">
    <location>
        <begin position="34"/>
        <end position="205"/>
    </location>
</feature>
<dbReference type="OrthoDB" id="8478320at2"/>
<evidence type="ECO:0000256" key="1">
    <source>
        <dbReference type="ARBA" id="ARBA00005791"/>
    </source>
</evidence>
<reference evidence="8 9" key="1">
    <citation type="submission" date="2019-01" db="EMBL/GenBank/DDBJ databases">
        <authorList>
            <person name="Chen W.-M."/>
        </authorList>
    </citation>
    <scope>NUCLEOTIDE SEQUENCE [LARGE SCALE GENOMIC DNA]</scope>
    <source>
        <strain evidence="8 9">CCP-6</strain>
    </source>
</reference>
<dbReference type="EMBL" id="SACL01000010">
    <property type="protein sequence ID" value="RVT91583.1"/>
    <property type="molecule type" value="Genomic_DNA"/>
</dbReference>
<keyword evidence="5" id="KW-0676">Redox-active center</keyword>
<dbReference type="Proteomes" id="UP000282957">
    <property type="component" value="Unassembled WGS sequence"/>
</dbReference>
<evidence type="ECO:0000313" key="8">
    <source>
        <dbReference type="EMBL" id="RVT91583.1"/>
    </source>
</evidence>
<dbReference type="RefSeq" id="WP_127789686.1">
    <property type="nucleotide sequence ID" value="NZ_SACL01000010.1"/>
</dbReference>
<comment type="caution">
    <text evidence="8">The sequence shown here is derived from an EMBL/GenBank/DDBJ whole genome shotgun (WGS) entry which is preliminary data.</text>
</comment>
<dbReference type="GO" id="GO:0016491">
    <property type="term" value="F:oxidoreductase activity"/>
    <property type="evidence" value="ECO:0007669"/>
    <property type="project" value="UniProtKB-KW"/>
</dbReference>
<proteinExistence type="inferred from homology"/>
<dbReference type="InterPro" id="IPR036249">
    <property type="entry name" value="Thioredoxin-like_sf"/>
</dbReference>
<accession>A0A437M207</accession>
<evidence type="ECO:0000256" key="4">
    <source>
        <dbReference type="ARBA" id="ARBA00023157"/>
    </source>
</evidence>
<dbReference type="InterPro" id="IPR006311">
    <property type="entry name" value="TAT_signal"/>
</dbReference>
<dbReference type="AlphaFoldDB" id="A0A437M207"/>
<evidence type="ECO:0000256" key="5">
    <source>
        <dbReference type="ARBA" id="ARBA00023284"/>
    </source>
</evidence>
<dbReference type="PANTHER" id="PTHR13887:SF14">
    <property type="entry name" value="DISULFIDE BOND FORMATION PROTEIN D"/>
    <property type="match status" value="1"/>
</dbReference>
<dbReference type="InterPro" id="IPR012336">
    <property type="entry name" value="Thioredoxin-like_fold"/>
</dbReference>
<name>A0A437M207_9PROT</name>
<evidence type="ECO:0000256" key="3">
    <source>
        <dbReference type="ARBA" id="ARBA00023002"/>
    </source>
</evidence>
<evidence type="ECO:0000313" key="9">
    <source>
        <dbReference type="Proteomes" id="UP000282957"/>
    </source>
</evidence>
<evidence type="ECO:0000259" key="7">
    <source>
        <dbReference type="Pfam" id="PF13462"/>
    </source>
</evidence>
<gene>
    <name evidence="8" type="ORF">EOD42_21685</name>
</gene>
<dbReference type="Gene3D" id="3.40.30.10">
    <property type="entry name" value="Glutaredoxin"/>
    <property type="match status" value="1"/>
</dbReference>
<keyword evidence="2 6" id="KW-0732">Signal</keyword>
<evidence type="ECO:0000256" key="6">
    <source>
        <dbReference type="SAM" id="SignalP"/>
    </source>
</evidence>
<keyword evidence="4" id="KW-1015">Disulfide bond</keyword>
<evidence type="ECO:0000256" key="2">
    <source>
        <dbReference type="ARBA" id="ARBA00022729"/>
    </source>
</evidence>
<dbReference type="SUPFAM" id="SSF52833">
    <property type="entry name" value="Thioredoxin-like"/>
    <property type="match status" value="1"/>
</dbReference>
<comment type="similarity">
    <text evidence="1">Belongs to the thioredoxin family. DsbA subfamily.</text>
</comment>
<dbReference type="Pfam" id="PF13462">
    <property type="entry name" value="Thioredoxin_4"/>
    <property type="match status" value="1"/>
</dbReference>
<keyword evidence="9" id="KW-1185">Reference proteome</keyword>
<dbReference type="PANTHER" id="PTHR13887">
    <property type="entry name" value="GLUTATHIONE S-TRANSFERASE KAPPA"/>
    <property type="match status" value="1"/>
</dbReference>
<dbReference type="PROSITE" id="PS51318">
    <property type="entry name" value="TAT"/>
    <property type="match status" value="1"/>
</dbReference>
<feature type="domain" description="Thioredoxin-like fold" evidence="7">
    <location>
        <begin position="41"/>
        <end position="202"/>
    </location>
</feature>
<protein>
    <submittedName>
        <fullName evidence="8">DsbA family protein</fullName>
    </submittedName>
</protein>
<keyword evidence="3" id="KW-0560">Oxidoreductase</keyword>